<feature type="transmembrane region" description="Helical" evidence="5">
    <location>
        <begin position="51"/>
        <end position="72"/>
    </location>
</feature>
<protein>
    <recommendedName>
        <fullName evidence="6">Methylamine utilisation protein MauE domain-containing protein</fullName>
    </recommendedName>
</protein>
<accession>A0ABP9ATU3</accession>
<comment type="subcellular location">
    <subcellularLocation>
        <location evidence="1">Membrane</location>
        <topology evidence="1">Multi-pass membrane protein</topology>
    </subcellularLocation>
</comment>
<comment type="caution">
    <text evidence="7">The sequence shown here is derived from an EMBL/GenBank/DDBJ whole genome shotgun (WGS) entry which is preliminary data.</text>
</comment>
<keyword evidence="8" id="KW-1185">Reference proteome</keyword>
<evidence type="ECO:0000259" key="6">
    <source>
        <dbReference type="Pfam" id="PF07291"/>
    </source>
</evidence>
<dbReference type="EMBL" id="BAABIQ010000006">
    <property type="protein sequence ID" value="GAA4786138.1"/>
    <property type="molecule type" value="Genomic_DNA"/>
</dbReference>
<dbReference type="Pfam" id="PF07291">
    <property type="entry name" value="MauE"/>
    <property type="match status" value="1"/>
</dbReference>
<dbReference type="RefSeq" id="WP_345230891.1">
    <property type="nucleotide sequence ID" value="NZ_BAABIQ010000006.1"/>
</dbReference>
<name>A0ABP9ATU3_9SPHI</name>
<keyword evidence="2 5" id="KW-0812">Transmembrane</keyword>
<sequence length="174" mass="20790">MKTFLKKWTRFILDALVRLVFILLYSYTAMMKLADFGTYRIKMYRQVFPDWLTEILIYALPAVELGMVLWLLSPFFFHHRLFRFGIKANVLLIASFTVYAWLAKEKVFGYIPCACGGVFEKMKWPEHYVWNLRLTILAVGGACLQYWPKIRLVIYKLYMRWCGRTPRAQEVLRH</sequence>
<evidence type="ECO:0000256" key="5">
    <source>
        <dbReference type="SAM" id="Phobius"/>
    </source>
</evidence>
<evidence type="ECO:0000256" key="1">
    <source>
        <dbReference type="ARBA" id="ARBA00004141"/>
    </source>
</evidence>
<evidence type="ECO:0000313" key="8">
    <source>
        <dbReference type="Proteomes" id="UP001501411"/>
    </source>
</evidence>
<reference evidence="8" key="1">
    <citation type="journal article" date="2019" name="Int. J. Syst. Evol. Microbiol.">
        <title>The Global Catalogue of Microorganisms (GCM) 10K type strain sequencing project: providing services to taxonomists for standard genome sequencing and annotation.</title>
        <authorList>
            <consortium name="The Broad Institute Genomics Platform"/>
            <consortium name="The Broad Institute Genome Sequencing Center for Infectious Disease"/>
            <person name="Wu L."/>
            <person name="Ma J."/>
        </authorList>
    </citation>
    <scope>NUCLEOTIDE SEQUENCE [LARGE SCALE GENOMIC DNA]</scope>
    <source>
        <strain evidence="8">JCM 18200</strain>
    </source>
</reference>
<dbReference type="InterPro" id="IPR009908">
    <property type="entry name" value="Methylamine_util_MauE"/>
</dbReference>
<proteinExistence type="predicted"/>
<keyword evidence="4 5" id="KW-0472">Membrane</keyword>
<organism evidence="7 8">
    <name type="scientific">Olivibacter ginsenosidimutans</name>
    <dbReference type="NCBI Taxonomy" id="1176537"/>
    <lineage>
        <taxon>Bacteria</taxon>
        <taxon>Pseudomonadati</taxon>
        <taxon>Bacteroidota</taxon>
        <taxon>Sphingobacteriia</taxon>
        <taxon>Sphingobacteriales</taxon>
        <taxon>Sphingobacteriaceae</taxon>
        <taxon>Olivibacter</taxon>
    </lineage>
</organism>
<gene>
    <name evidence="7" type="ORF">GCM10023231_12570</name>
</gene>
<feature type="transmembrane region" description="Helical" evidence="5">
    <location>
        <begin position="12"/>
        <end position="31"/>
    </location>
</feature>
<keyword evidence="3 5" id="KW-1133">Transmembrane helix</keyword>
<evidence type="ECO:0000313" key="7">
    <source>
        <dbReference type="EMBL" id="GAA4786138.1"/>
    </source>
</evidence>
<evidence type="ECO:0000256" key="2">
    <source>
        <dbReference type="ARBA" id="ARBA00022692"/>
    </source>
</evidence>
<dbReference type="Proteomes" id="UP001501411">
    <property type="component" value="Unassembled WGS sequence"/>
</dbReference>
<feature type="domain" description="Methylamine utilisation protein MauE" evidence="6">
    <location>
        <begin position="13"/>
        <end position="142"/>
    </location>
</feature>
<feature type="transmembrane region" description="Helical" evidence="5">
    <location>
        <begin position="84"/>
        <end position="102"/>
    </location>
</feature>
<evidence type="ECO:0000256" key="4">
    <source>
        <dbReference type="ARBA" id="ARBA00023136"/>
    </source>
</evidence>
<evidence type="ECO:0000256" key="3">
    <source>
        <dbReference type="ARBA" id="ARBA00022989"/>
    </source>
</evidence>